<evidence type="ECO:0000313" key="7">
    <source>
        <dbReference type="EMBL" id="CUN68596.1"/>
    </source>
</evidence>
<comment type="similarity">
    <text evidence="2">Belongs to the glycosyltransferase 28 family.</text>
</comment>
<feature type="domain" description="Diacylglycerol glucosyltransferase N-terminal" evidence="6">
    <location>
        <begin position="14"/>
        <end position="179"/>
    </location>
</feature>
<protein>
    <submittedName>
        <fullName evidence="7">Processive diacylglycerol glucosyltransferase</fullName>
        <ecNumber evidence="7">2.4.1.-</ecNumber>
    </submittedName>
</protein>
<keyword evidence="4 7" id="KW-0808">Transferase</keyword>
<evidence type="ECO:0000256" key="4">
    <source>
        <dbReference type="ARBA" id="ARBA00022679"/>
    </source>
</evidence>
<dbReference type="GO" id="GO:0016757">
    <property type="term" value="F:glycosyltransferase activity"/>
    <property type="evidence" value="ECO:0007669"/>
    <property type="project" value="UniProtKB-KW"/>
</dbReference>
<evidence type="ECO:0000313" key="8">
    <source>
        <dbReference type="Proteomes" id="UP000095488"/>
    </source>
</evidence>
<proteinExistence type="inferred from homology"/>
<dbReference type="EMBL" id="CYZR01000002">
    <property type="protein sequence ID" value="CUN68596.1"/>
    <property type="molecule type" value="Genomic_DNA"/>
</dbReference>
<comment type="subcellular location">
    <subcellularLocation>
        <location evidence="1">Membrane</location>
    </subcellularLocation>
</comment>
<dbReference type="PANTHER" id="PTHR43025">
    <property type="entry name" value="MONOGALACTOSYLDIACYLGLYCEROL SYNTHASE"/>
    <property type="match status" value="1"/>
</dbReference>
<dbReference type="Pfam" id="PF06925">
    <property type="entry name" value="MGDG_synth"/>
    <property type="match status" value="1"/>
</dbReference>
<dbReference type="EC" id="2.4.1.-" evidence="7"/>
<reference evidence="7 8" key="1">
    <citation type="submission" date="2015-09" db="EMBL/GenBank/DDBJ databases">
        <authorList>
            <consortium name="Pathogen Informatics"/>
        </authorList>
    </citation>
    <scope>NUCLEOTIDE SEQUENCE [LARGE SCALE GENOMIC DNA]</scope>
    <source>
        <strain evidence="7 8">2789STDY5834858</strain>
    </source>
</reference>
<evidence type="ECO:0000259" key="5">
    <source>
        <dbReference type="Pfam" id="PF04101"/>
    </source>
</evidence>
<evidence type="ECO:0000259" key="6">
    <source>
        <dbReference type="Pfam" id="PF06925"/>
    </source>
</evidence>
<dbReference type="InterPro" id="IPR050519">
    <property type="entry name" value="Glycosyltransf_28_UgtP"/>
</dbReference>
<dbReference type="Gene3D" id="3.40.50.2000">
    <property type="entry name" value="Glycogen Phosphorylase B"/>
    <property type="match status" value="1"/>
</dbReference>
<dbReference type="PANTHER" id="PTHR43025:SF3">
    <property type="entry name" value="MONOGALACTOSYLDIACYLGLYCEROL SYNTHASE 1, CHLOROPLASTIC"/>
    <property type="match status" value="1"/>
</dbReference>
<evidence type="ECO:0000256" key="3">
    <source>
        <dbReference type="ARBA" id="ARBA00022676"/>
    </source>
</evidence>
<dbReference type="InterPro" id="IPR007235">
    <property type="entry name" value="Glyco_trans_28_C"/>
</dbReference>
<dbReference type="Pfam" id="PF04101">
    <property type="entry name" value="Glyco_tran_28_C"/>
    <property type="match status" value="1"/>
</dbReference>
<dbReference type="Proteomes" id="UP000095488">
    <property type="component" value="Unassembled WGS sequence"/>
</dbReference>
<keyword evidence="3 7" id="KW-0328">Glycosyltransferase</keyword>
<dbReference type="RefSeq" id="WP_055257956.1">
    <property type="nucleotide sequence ID" value="NZ_BCMV01000069.1"/>
</dbReference>
<name>A0ABM9UPE2_SARVE</name>
<gene>
    <name evidence="7" type="primary">ugtP</name>
    <name evidence="7" type="ORF">ERS852473_00848</name>
</gene>
<feature type="domain" description="Glycosyl transferase family 28 C-terminal" evidence="5">
    <location>
        <begin position="204"/>
        <end position="338"/>
    </location>
</feature>
<evidence type="ECO:0000256" key="1">
    <source>
        <dbReference type="ARBA" id="ARBA00004370"/>
    </source>
</evidence>
<evidence type="ECO:0000256" key="2">
    <source>
        <dbReference type="ARBA" id="ARBA00006962"/>
    </source>
</evidence>
<dbReference type="InterPro" id="IPR009695">
    <property type="entry name" value="Diacylglyc_glucosyltr_N"/>
</dbReference>
<sequence>MNVLILSASTGAGHMRASNALKSYIAKTEKDINVEVVDVFKYINPLLNKTVCKGYLYLATKTPRFYGKIYASTNKDSKIPSKLTKPIVLFNRKLMRLINYFKPDVIVTTHPFVTEMVSRLKNQEKINIPLVCIMTDYAPHKTWIHKHVDAYIVANDDMPSEMIKLGVPKEIIHSFGIPIDEVFFNQKDKKDLRKNLKLNEELPTVLIMAGSFGVKNILDIYNDIIKIPTEFQIIVITGRNEKLYSAFKEILPNSSKPTELIFFTHEVDKYMHSSDIIITKPGGLTISEALACNIPMVLFDAIPGQEQENAQFLVNHNMAILLEKDKDCSYVIQNLLDDKARLEFMQNSCKVFDKSESCKNILNLIKKLCKTS</sequence>
<organism evidence="7 8">
    <name type="scientific">Sarcina ventriculi</name>
    <name type="common">Clostridium ventriculi</name>
    <dbReference type="NCBI Taxonomy" id="1267"/>
    <lineage>
        <taxon>Bacteria</taxon>
        <taxon>Bacillati</taxon>
        <taxon>Bacillota</taxon>
        <taxon>Clostridia</taxon>
        <taxon>Eubacteriales</taxon>
        <taxon>Clostridiaceae</taxon>
        <taxon>Sarcina</taxon>
    </lineage>
</organism>
<comment type="caution">
    <text evidence="7">The sequence shown here is derived from an EMBL/GenBank/DDBJ whole genome shotgun (WGS) entry which is preliminary data.</text>
</comment>
<dbReference type="SUPFAM" id="SSF53756">
    <property type="entry name" value="UDP-Glycosyltransferase/glycogen phosphorylase"/>
    <property type="match status" value="1"/>
</dbReference>
<keyword evidence="8" id="KW-1185">Reference proteome</keyword>
<accession>A0ABM9UPE2</accession>